<name>A0A897N1G8_9EURY</name>
<evidence type="ECO:0000313" key="2">
    <source>
        <dbReference type="Proteomes" id="UP000663525"/>
    </source>
</evidence>
<evidence type="ECO:0000313" key="1">
    <source>
        <dbReference type="EMBL" id="QSG06351.1"/>
    </source>
</evidence>
<dbReference type="RefSeq" id="WP_229112801.1">
    <property type="nucleotide sequence ID" value="NZ_CP064787.1"/>
</dbReference>
<dbReference type="AlphaFoldDB" id="A0A897N1G8"/>
<dbReference type="EMBL" id="CP064787">
    <property type="protein sequence ID" value="QSG06351.1"/>
    <property type="molecule type" value="Genomic_DNA"/>
</dbReference>
<protein>
    <submittedName>
        <fullName evidence="1">Uncharacterized protein</fullName>
    </submittedName>
</protein>
<sequence>MATLDALEISYDRKVQLAQFEPVTVGSVATFTLDADDDPYEVYQQGQRSVQEMVERELVERIARKKMVEIGPSVPKVKAVIREHTEVLDDEMIDAIATALVDE</sequence>
<organism evidence="1 2">
    <name type="scientific">Halapricum desulfuricans</name>
    <dbReference type="NCBI Taxonomy" id="2841257"/>
    <lineage>
        <taxon>Archaea</taxon>
        <taxon>Methanobacteriati</taxon>
        <taxon>Methanobacteriota</taxon>
        <taxon>Stenosarchaea group</taxon>
        <taxon>Halobacteria</taxon>
        <taxon>Halobacteriales</taxon>
        <taxon>Haloarculaceae</taxon>
        <taxon>Halapricum</taxon>
    </lineage>
</organism>
<proteinExistence type="predicted"/>
<accession>A0A897N1G8</accession>
<dbReference type="GeneID" id="68855591"/>
<reference evidence="1" key="1">
    <citation type="submission" date="2020-11" db="EMBL/GenBank/DDBJ databases">
        <title>Carbohydrate-dependent, anaerobic sulfur respiration: A novel catabolism in halophilic archaea.</title>
        <authorList>
            <person name="Sorokin D.Y."/>
            <person name="Messina E."/>
            <person name="Smedile F."/>
            <person name="La Cono V."/>
            <person name="Hallsworth J.E."/>
            <person name="Yakimov M.M."/>
        </authorList>
    </citation>
    <scope>NUCLEOTIDE SEQUENCE</scope>
    <source>
        <strain evidence="1">HSR12-1</strain>
    </source>
</reference>
<gene>
    <name evidence="1" type="ORF">HSR121_2018</name>
</gene>
<dbReference type="Proteomes" id="UP000663525">
    <property type="component" value="Chromosome"/>
</dbReference>